<comment type="caution">
    <text evidence="8">The sequence shown here is derived from an EMBL/GenBank/DDBJ whole genome shotgun (WGS) entry which is preliminary data.</text>
</comment>
<reference evidence="8 9" key="1">
    <citation type="journal article" date="2013" name="BMC Genomics">
        <title>The miniature genome of a carnivorous plant Genlisea aurea contains a low number of genes and short non-coding sequences.</title>
        <authorList>
            <person name="Leushkin E.V."/>
            <person name="Sutormin R.A."/>
            <person name="Nabieva E.R."/>
            <person name="Penin A.A."/>
            <person name="Kondrashov A.S."/>
            <person name="Logacheva M.D."/>
        </authorList>
    </citation>
    <scope>NUCLEOTIDE SEQUENCE [LARGE SCALE GENOMIC DNA]</scope>
</reference>
<dbReference type="GO" id="GO:0005524">
    <property type="term" value="F:ATP binding"/>
    <property type="evidence" value="ECO:0007669"/>
    <property type="project" value="UniProtKB-KW"/>
</dbReference>
<evidence type="ECO:0000256" key="5">
    <source>
        <dbReference type="ARBA" id="ARBA00022821"/>
    </source>
</evidence>
<evidence type="ECO:0000256" key="1">
    <source>
        <dbReference type="ARBA" id="ARBA00008894"/>
    </source>
</evidence>
<keyword evidence="6" id="KW-0067">ATP-binding</keyword>
<organism evidence="8 9">
    <name type="scientific">Genlisea aurea</name>
    <dbReference type="NCBI Taxonomy" id="192259"/>
    <lineage>
        <taxon>Eukaryota</taxon>
        <taxon>Viridiplantae</taxon>
        <taxon>Streptophyta</taxon>
        <taxon>Embryophyta</taxon>
        <taxon>Tracheophyta</taxon>
        <taxon>Spermatophyta</taxon>
        <taxon>Magnoliopsida</taxon>
        <taxon>eudicotyledons</taxon>
        <taxon>Gunneridae</taxon>
        <taxon>Pentapetalae</taxon>
        <taxon>asterids</taxon>
        <taxon>lamiids</taxon>
        <taxon>Lamiales</taxon>
        <taxon>Lentibulariaceae</taxon>
        <taxon>Genlisea</taxon>
    </lineage>
</organism>
<keyword evidence="5" id="KW-0611">Plant defense</keyword>
<evidence type="ECO:0000256" key="6">
    <source>
        <dbReference type="ARBA" id="ARBA00022840"/>
    </source>
</evidence>
<evidence type="ECO:0000313" key="8">
    <source>
        <dbReference type="EMBL" id="EPS62669.1"/>
    </source>
</evidence>
<dbReference type="InterPro" id="IPR038005">
    <property type="entry name" value="RX-like_CC"/>
</dbReference>
<dbReference type="PANTHER" id="PTHR19338">
    <property type="entry name" value="TRANSLOCASE OF INNER MITOCHONDRIAL MEMBRANE 13 HOMOLOG"/>
    <property type="match status" value="1"/>
</dbReference>
<evidence type="ECO:0000256" key="4">
    <source>
        <dbReference type="ARBA" id="ARBA00022741"/>
    </source>
</evidence>
<feature type="non-terminal residue" evidence="8">
    <location>
        <position position="143"/>
    </location>
</feature>
<dbReference type="Proteomes" id="UP000015453">
    <property type="component" value="Unassembled WGS sequence"/>
</dbReference>
<keyword evidence="4" id="KW-0547">Nucleotide-binding</keyword>
<accession>S8C7B4</accession>
<dbReference type="InterPro" id="IPR041118">
    <property type="entry name" value="Rx_N"/>
</dbReference>
<dbReference type="AlphaFoldDB" id="S8C7B4"/>
<comment type="similarity">
    <text evidence="1">Belongs to the disease resistance NB-LRR family.</text>
</comment>
<gene>
    <name evidence="8" type="ORF">M569_12120</name>
</gene>
<protein>
    <recommendedName>
        <fullName evidence="7">Disease resistance N-terminal domain-containing protein</fullName>
    </recommendedName>
</protein>
<feature type="domain" description="Disease resistance N-terminal" evidence="7">
    <location>
        <begin position="5"/>
        <end position="93"/>
    </location>
</feature>
<proteinExistence type="inferred from homology"/>
<dbReference type="PANTHER" id="PTHR19338:SF73">
    <property type="entry name" value="DISEASE RESISTANCE PROTEIN RGA2-LIKE"/>
    <property type="match status" value="1"/>
</dbReference>
<name>S8C7B4_9LAMI</name>
<evidence type="ECO:0000259" key="7">
    <source>
        <dbReference type="Pfam" id="PF18052"/>
    </source>
</evidence>
<keyword evidence="3" id="KW-0677">Repeat</keyword>
<evidence type="ECO:0000256" key="3">
    <source>
        <dbReference type="ARBA" id="ARBA00022737"/>
    </source>
</evidence>
<dbReference type="CDD" id="cd14798">
    <property type="entry name" value="RX-CC_like"/>
    <property type="match status" value="1"/>
</dbReference>
<dbReference type="EMBL" id="AUSU01005987">
    <property type="protein sequence ID" value="EPS62669.1"/>
    <property type="molecule type" value="Genomic_DNA"/>
</dbReference>
<keyword evidence="9" id="KW-1185">Reference proteome</keyword>
<sequence>MADAAVSFLLENVKQLIIHMFDLISGASWELEQLQNDLQSMKSFLEDNASKKAKSKNFKEWEKQIREVVYRVEDVIDECVSNAVSKKSWTRKIDLAESVKSLREKDIKIVFDNARKDFANLPALEEADKEPRAAVDRVRAVRV</sequence>
<dbReference type="Pfam" id="PF18052">
    <property type="entry name" value="Rx_N"/>
    <property type="match status" value="1"/>
</dbReference>
<dbReference type="GO" id="GO:0006952">
    <property type="term" value="P:defense response"/>
    <property type="evidence" value="ECO:0007669"/>
    <property type="project" value="UniProtKB-KW"/>
</dbReference>
<evidence type="ECO:0000256" key="2">
    <source>
        <dbReference type="ARBA" id="ARBA00022614"/>
    </source>
</evidence>
<keyword evidence="2" id="KW-0433">Leucine-rich repeat</keyword>
<evidence type="ECO:0000313" key="9">
    <source>
        <dbReference type="Proteomes" id="UP000015453"/>
    </source>
</evidence>
<dbReference type="OrthoDB" id="913422at2759"/>
<dbReference type="Gene3D" id="1.20.5.4130">
    <property type="match status" value="1"/>
</dbReference>